<accession>A0A6C2YKQ2</accession>
<protein>
    <submittedName>
        <fullName evidence="2">Uncharacterized protein</fullName>
    </submittedName>
</protein>
<dbReference type="AlphaFoldDB" id="A0A6C2YKQ2"/>
<sequence length="155" mass="17837">MNSVVAALSLDDDLLRSDGMRPNHRLIRMVKHGQRCGSVMMVHCEWSDGSFFPIIQFREFMACRSRGAVVVWWVEAASWGEAMEHRYRRHGWEMPESAVWLSFPSPYSEAEEWESRRIFAAWQDVIDRDYHAASESESIPEVGGNSGTDSQNRTP</sequence>
<proteinExistence type="predicted"/>
<dbReference type="EMBL" id="LR593887">
    <property type="protein sequence ID" value="VTR99143.1"/>
    <property type="molecule type" value="Genomic_DNA"/>
</dbReference>
<evidence type="ECO:0000256" key="1">
    <source>
        <dbReference type="SAM" id="MobiDB-lite"/>
    </source>
</evidence>
<evidence type="ECO:0000313" key="3">
    <source>
        <dbReference type="Proteomes" id="UP000464378"/>
    </source>
</evidence>
<dbReference type="KEGG" id="tim:GMBLW1_22750"/>
<keyword evidence="3" id="KW-1185">Reference proteome</keyword>
<dbReference type="EMBL" id="LR586016">
    <property type="protein sequence ID" value="VIP01685.1"/>
    <property type="molecule type" value="Genomic_DNA"/>
</dbReference>
<name>A0A6C2YKQ2_9BACT</name>
<dbReference type="InParanoid" id="A0A6C2YKQ2"/>
<feature type="region of interest" description="Disordered" evidence="1">
    <location>
        <begin position="132"/>
        <end position="155"/>
    </location>
</feature>
<evidence type="ECO:0000313" key="2">
    <source>
        <dbReference type="EMBL" id="VIP01685.1"/>
    </source>
</evidence>
<reference evidence="2" key="1">
    <citation type="submission" date="2019-04" db="EMBL/GenBank/DDBJ databases">
        <authorList>
            <consortium name="Science for Life Laboratories"/>
        </authorList>
    </citation>
    <scope>NUCLEOTIDE SEQUENCE</scope>
    <source>
        <strain evidence="2">MBLW1</strain>
    </source>
</reference>
<dbReference type="Proteomes" id="UP000464378">
    <property type="component" value="Chromosome"/>
</dbReference>
<organism evidence="2">
    <name type="scientific">Tuwongella immobilis</name>
    <dbReference type="NCBI Taxonomy" id="692036"/>
    <lineage>
        <taxon>Bacteria</taxon>
        <taxon>Pseudomonadati</taxon>
        <taxon>Planctomycetota</taxon>
        <taxon>Planctomycetia</taxon>
        <taxon>Gemmatales</taxon>
        <taxon>Gemmataceae</taxon>
        <taxon>Tuwongella</taxon>
    </lineage>
</organism>
<gene>
    <name evidence="2" type="ORF">GMBLW1_22750</name>
</gene>